<feature type="chain" id="PRO_5034484495" description="SH3 domain-containing protein" evidence="5">
    <location>
        <begin position="26"/>
        <end position="1379"/>
    </location>
</feature>
<reference evidence="7" key="1">
    <citation type="submission" date="2021-01" db="EMBL/GenBank/DDBJ databases">
        <authorList>
            <person name="Kaushik A."/>
        </authorList>
    </citation>
    <scope>NUCLEOTIDE SEQUENCE</scope>
    <source>
        <strain evidence="7">AG6-10EEA</strain>
    </source>
</reference>
<evidence type="ECO:0000256" key="2">
    <source>
        <dbReference type="PROSITE-ProRule" id="PRU00192"/>
    </source>
</evidence>
<dbReference type="Pfam" id="PF20842">
    <property type="entry name" value="Rax2_2"/>
    <property type="match status" value="1"/>
</dbReference>
<feature type="transmembrane region" description="Helical" evidence="4">
    <location>
        <begin position="1205"/>
        <end position="1236"/>
    </location>
</feature>
<proteinExistence type="predicted"/>
<keyword evidence="1 2" id="KW-0728">SH3 domain</keyword>
<dbReference type="SMART" id="SM00326">
    <property type="entry name" value="SH3"/>
    <property type="match status" value="1"/>
</dbReference>
<evidence type="ECO:0000256" key="5">
    <source>
        <dbReference type="SAM" id="SignalP"/>
    </source>
</evidence>
<dbReference type="InterPro" id="IPR048266">
    <property type="entry name" value="Rax2-like_second"/>
</dbReference>
<evidence type="ECO:0000256" key="4">
    <source>
        <dbReference type="SAM" id="Phobius"/>
    </source>
</evidence>
<evidence type="ECO:0000256" key="1">
    <source>
        <dbReference type="ARBA" id="ARBA00022443"/>
    </source>
</evidence>
<comment type="caution">
    <text evidence="7">The sequence shown here is derived from an EMBL/GenBank/DDBJ whole genome shotgun (WGS) entry which is preliminary data.</text>
</comment>
<evidence type="ECO:0000313" key="8">
    <source>
        <dbReference type="Proteomes" id="UP000663853"/>
    </source>
</evidence>
<keyword evidence="5" id="KW-0732">Signal</keyword>
<dbReference type="PROSITE" id="PS50002">
    <property type="entry name" value="SH3"/>
    <property type="match status" value="1"/>
</dbReference>
<keyword evidence="4" id="KW-1133">Transmembrane helix</keyword>
<dbReference type="Pfam" id="PF20843">
    <property type="entry name" value="Rax2_3"/>
    <property type="match status" value="1"/>
</dbReference>
<dbReference type="SUPFAM" id="SSF50044">
    <property type="entry name" value="SH3-domain"/>
    <property type="match status" value="1"/>
</dbReference>
<evidence type="ECO:0000256" key="3">
    <source>
        <dbReference type="SAM" id="MobiDB-lite"/>
    </source>
</evidence>
<dbReference type="InterPro" id="IPR001452">
    <property type="entry name" value="SH3_domain"/>
</dbReference>
<dbReference type="PANTHER" id="PTHR31778">
    <property type="entry name" value="BUD SITE SELECTION PROTEIN RAX2"/>
    <property type="match status" value="1"/>
</dbReference>
<dbReference type="InterPro" id="IPR024982">
    <property type="entry name" value="Rax2-like_C"/>
</dbReference>
<dbReference type="Gene3D" id="2.30.30.40">
    <property type="entry name" value="SH3 Domains"/>
    <property type="match status" value="1"/>
</dbReference>
<dbReference type="InterPro" id="IPR036028">
    <property type="entry name" value="SH3-like_dom_sf"/>
</dbReference>
<feature type="signal peptide" evidence="5">
    <location>
        <begin position="1"/>
        <end position="25"/>
    </location>
</feature>
<protein>
    <recommendedName>
        <fullName evidence="6">SH3 domain-containing protein</fullName>
    </recommendedName>
</protein>
<feature type="region of interest" description="Disordered" evidence="3">
    <location>
        <begin position="1287"/>
        <end position="1312"/>
    </location>
</feature>
<dbReference type="Pfam" id="PF12768">
    <property type="entry name" value="Rax2"/>
    <property type="match status" value="1"/>
</dbReference>
<evidence type="ECO:0000259" key="6">
    <source>
        <dbReference type="PROSITE" id="PS50002"/>
    </source>
</evidence>
<accession>A0A8H3AH83</accession>
<dbReference type="PANTHER" id="PTHR31778:SF2">
    <property type="entry name" value="BUD SITE SELECTION PROTEIN RAX2"/>
    <property type="match status" value="1"/>
</dbReference>
<dbReference type="Pfam" id="PF00018">
    <property type="entry name" value="SH3_1"/>
    <property type="match status" value="1"/>
</dbReference>
<dbReference type="Proteomes" id="UP000663853">
    <property type="component" value="Unassembled WGS sequence"/>
</dbReference>
<dbReference type="CDD" id="cd11856">
    <property type="entry name" value="SH3_p47phox_like"/>
    <property type="match status" value="1"/>
</dbReference>
<gene>
    <name evidence="7" type="ORF">RDB_LOCUS21693</name>
</gene>
<dbReference type="InterPro" id="IPR048265">
    <property type="entry name" value="Rax2-like_third"/>
</dbReference>
<dbReference type="InterPro" id="IPR011043">
    <property type="entry name" value="Gal_Oxase/kelch_b-propeller"/>
</dbReference>
<dbReference type="SUPFAM" id="SSF50965">
    <property type="entry name" value="Galactose oxidase, central domain"/>
    <property type="match status" value="3"/>
</dbReference>
<keyword evidence="4" id="KW-0472">Membrane</keyword>
<keyword evidence="4" id="KW-0812">Transmembrane</keyword>
<evidence type="ECO:0000313" key="7">
    <source>
        <dbReference type="EMBL" id="CAE6429429.1"/>
    </source>
</evidence>
<name>A0A8H3AH83_9AGAM</name>
<dbReference type="GO" id="GO:1902929">
    <property type="term" value="C:plasma membrane of growing cell tip"/>
    <property type="evidence" value="ECO:0007669"/>
    <property type="project" value="TreeGrafter"/>
</dbReference>
<feature type="domain" description="SH3" evidence="6">
    <location>
        <begin position="1322"/>
        <end position="1379"/>
    </location>
</feature>
<dbReference type="EMBL" id="CAJMXA010000402">
    <property type="protein sequence ID" value="CAE6429429.1"/>
    <property type="molecule type" value="Genomic_DNA"/>
</dbReference>
<sequence>MASPPRAMSSYPLLSILLGATFVGAQNVPQIDFSRMGTVGIAGAFAGLDLYNASAPTLDSSAATLVSRDSNGALTILGATNGGGQLLASCSLKDKLYIGGLFDSVGGTSAKNVIAYSPSSGKFSPLGSDGAGVDGEVNALHCDSSSGLVWVGGNFIRPTSASSSSFGGAVAVFNSNDNTWSPAPFDGLRGQVLDITPSTDSKSLYFGGSFATTFGSNSSLNSTNNPAVPSSPGATPFSASLVPIPLNGSEITAQPASSDSNFNNILDILCPAGNDGAGNTWLGADGTTASITARPFKLINAGGIRLGNTAVNGRSTTAFTLTTIPDNNVLELTYNDPATNQTRTCTDSCPLAPSSTALYQDFLFTTSQQITGFQLRLNQWSGSGPGLHILQLLSNGAFANALESLNTASCYAPGASTASTSGTWNTTEAATTIAGTTQSVIVATVAVGTSSANSPSITWNPYVSASGEYEVYMMVPGCTRLQDCDARTSVKVTVSPGNGITPAVTTVSERVSDDTQALIYRGPVIPTTPDYRSTVTLQLADSPEGTGQNGRYHLVADRVQFVLTSVGTGGNGTGNGTNLGVGRNGFGFFEWPLGASTTNATGVLPNTTITPFDALSFAIPNATASIHAITPYSASKLFAGGNFTTASVGSNIVSVDGSGLGAVSGLAANGLNGAVSALALFGNTLFVGGAFTDTRTGGASNLRYIAQYNVDSNAWASLGTGLAFPVTSLEISDSHLLAGGEFGLARWDIANGVWVSSGGYLSGSTTLVSNSSAVGENAAVLGGTFSAIRKYGADGWAVLENGPTVKPLGALLDHTTTTSAAPAATSTASNAARRRWFSHMTMSDIFPRQQTSNTLPAPPSAPAPAILAGTFYSNKSISQLTILGGNFTFANGQAKNLAFYDSETNKLTGVQGAQVEGVVRALYVQGDEVFVGGQFTVQGGKGSGLATYGLASGGWESNDSEGLTAASGSAVTVRSITGRPSNSDTVIVAGSFAGAGQLTCAAVCAWSIQDRQWSQLGSGIKGDVSSVAYAGSNAELLIVAGALTLSDGSSANVAQYSFDNSTWISVGGGNGVPGPVTALSVDNLNSNSIFAAGRASGGSTPFLTHWNGQQWSTLSTDLSSATEVTQLAMVPLSDTHASNSVLEDNRVLFMSGSLASNSFGSVSTALFDGATVYPYISTVSTSGSAGFVSGLFYSISNFSFEARKFLPRGVVILISIAIAAGIVFLLLLIGVLWTIFSRREDQPQEEYADQEGDDDSLHHRPSSLLEHINAATRNTIVGSVAGGMYGGGEKEKAITPDPTDGTHAGEDEDGMVTGQAYNDPDGEGRIARARYSFVPSGDGELPLDEGAQVVVIDDRDPAWWFVRNEATGHEGVVPASYLY</sequence>
<organism evidence="7 8">
    <name type="scientific">Rhizoctonia solani</name>
    <dbReference type="NCBI Taxonomy" id="456999"/>
    <lineage>
        <taxon>Eukaryota</taxon>
        <taxon>Fungi</taxon>
        <taxon>Dikarya</taxon>
        <taxon>Basidiomycota</taxon>
        <taxon>Agaricomycotina</taxon>
        <taxon>Agaricomycetes</taxon>
        <taxon>Cantharellales</taxon>
        <taxon>Ceratobasidiaceae</taxon>
        <taxon>Rhizoctonia</taxon>
    </lineage>
</organism>